<protein>
    <submittedName>
        <fullName evidence="1">Uncharacterized protein</fullName>
    </submittedName>
</protein>
<organism evidence="1 2">
    <name type="scientific">Podospora appendiculata</name>
    <dbReference type="NCBI Taxonomy" id="314037"/>
    <lineage>
        <taxon>Eukaryota</taxon>
        <taxon>Fungi</taxon>
        <taxon>Dikarya</taxon>
        <taxon>Ascomycota</taxon>
        <taxon>Pezizomycotina</taxon>
        <taxon>Sordariomycetes</taxon>
        <taxon>Sordariomycetidae</taxon>
        <taxon>Sordariales</taxon>
        <taxon>Podosporaceae</taxon>
        <taxon>Podospora</taxon>
    </lineage>
</organism>
<keyword evidence="2" id="KW-1185">Reference proteome</keyword>
<proteinExistence type="predicted"/>
<dbReference type="EMBL" id="JAULSO010000002">
    <property type="protein sequence ID" value="KAK3688796.1"/>
    <property type="molecule type" value="Genomic_DNA"/>
</dbReference>
<evidence type="ECO:0000313" key="1">
    <source>
        <dbReference type="EMBL" id="KAK3688796.1"/>
    </source>
</evidence>
<dbReference type="Proteomes" id="UP001270362">
    <property type="component" value="Unassembled WGS sequence"/>
</dbReference>
<evidence type="ECO:0000313" key="2">
    <source>
        <dbReference type="Proteomes" id="UP001270362"/>
    </source>
</evidence>
<dbReference type="AlphaFoldDB" id="A0AAE0XAE9"/>
<sequence>MAAAVASFRYSTGEVASSEAAKAFAWEQAVPVHPFWDSFDYPTARSFLSNISDSELAELPINSASAADHRTKLQLLLTLLREKLSRDEAAASPQSLHDADYKQWYNRVQGLYVLENELDLPEAEQTIQTLVAGAEKSDVRPQHLLGEYLVKTGKYAEAEGAARPVAVWMLAQPHLGKYSPQYLSAQRLLVRALWGQGASKRTEAEALLAGIQETVEGLSKDGGKFGVYQGEEQKLNEELLAQLEK</sequence>
<gene>
    <name evidence="1" type="ORF">B0T22DRAFT_460247</name>
</gene>
<reference evidence="1" key="2">
    <citation type="submission" date="2023-06" db="EMBL/GenBank/DDBJ databases">
        <authorList>
            <consortium name="Lawrence Berkeley National Laboratory"/>
            <person name="Haridas S."/>
            <person name="Hensen N."/>
            <person name="Bonometti L."/>
            <person name="Westerberg I."/>
            <person name="Brannstrom I.O."/>
            <person name="Guillou S."/>
            <person name="Cros-Aarteil S."/>
            <person name="Calhoun S."/>
            <person name="Kuo A."/>
            <person name="Mondo S."/>
            <person name="Pangilinan J."/>
            <person name="Riley R."/>
            <person name="Labutti K."/>
            <person name="Andreopoulos B."/>
            <person name="Lipzen A."/>
            <person name="Chen C."/>
            <person name="Yanf M."/>
            <person name="Daum C."/>
            <person name="Ng V."/>
            <person name="Clum A."/>
            <person name="Steindorff A."/>
            <person name="Ohm R."/>
            <person name="Martin F."/>
            <person name="Silar P."/>
            <person name="Natvig D."/>
            <person name="Lalanne C."/>
            <person name="Gautier V."/>
            <person name="Ament-Velasquez S.L."/>
            <person name="Kruys A."/>
            <person name="Hutchinson M.I."/>
            <person name="Powell A.J."/>
            <person name="Barry K."/>
            <person name="Miller A.N."/>
            <person name="Grigoriev I.V."/>
            <person name="Debuchy R."/>
            <person name="Gladieux P."/>
            <person name="Thoren M.H."/>
            <person name="Johannesson H."/>
        </authorList>
    </citation>
    <scope>NUCLEOTIDE SEQUENCE</scope>
    <source>
        <strain evidence="1">CBS 314.62</strain>
    </source>
</reference>
<reference evidence="1" key="1">
    <citation type="journal article" date="2023" name="Mol. Phylogenet. Evol.">
        <title>Genome-scale phylogeny and comparative genomics of the fungal order Sordariales.</title>
        <authorList>
            <person name="Hensen N."/>
            <person name="Bonometti L."/>
            <person name="Westerberg I."/>
            <person name="Brannstrom I.O."/>
            <person name="Guillou S."/>
            <person name="Cros-Aarteil S."/>
            <person name="Calhoun S."/>
            <person name="Haridas S."/>
            <person name="Kuo A."/>
            <person name="Mondo S."/>
            <person name="Pangilinan J."/>
            <person name="Riley R."/>
            <person name="LaButti K."/>
            <person name="Andreopoulos B."/>
            <person name="Lipzen A."/>
            <person name="Chen C."/>
            <person name="Yan M."/>
            <person name="Daum C."/>
            <person name="Ng V."/>
            <person name="Clum A."/>
            <person name="Steindorff A."/>
            <person name="Ohm R.A."/>
            <person name="Martin F."/>
            <person name="Silar P."/>
            <person name="Natvig D.O."/>
            <person name="Lalanne C."/>
            <person name="Gautier V."/>
            <person name="Ament-Velasquez S.L."/>
            <person name="Kruys A."/>
            <person name="Hutchinson M.I."/>
            <person name="Powell A.J."/>
            <person name="Barry K."/>
            <person name="Miller A.N."/>
            <person name="Grigoriev I.V."/>
            <person name="Debuchy R."/>
            <person name="Gladieux P."/>
            <person name="Hiltunen Thoren M."/>
            <person name="Johannesson H."/>
        </authorList>
    </citation>
    <scope>NUCLEOTIDE SEQUENCE</scope>
    <source>
        <strain evidence="1">CBS 314.62</strain>
    </source>
</reference>
<name>A0AAE0XAE9_9PEZI</name>
<accession>A0AAE0XAE9</accession>
<comment type="caution">
    <text evidence="1">The sequence shown here is derived from an EMBL/GenBank/DDBJ whole genome shotgun (WGS) entry which is preliminary data.</text>
</comment>